<dbReference type="EMBL" id="JAOYFB010000002">
    <property type="protein sequence ID" value="KAK4005747.1"/>
    <property type="molecule type" value="Genomic_DNA"/>
</dbReference>
<accession>A0ABQ9YYM0</accession>
<comment type="caution">
    <text evidence="1">The sequence shown here is derived from an EMBL/GenBank/DDBJ whole genome shotgun (WGS) entry which is preliminary data.</text>
</comment>
<reference evidence="1 2" key="1">
    <citation type="journal article" date="2023" name="Nucleic Acids Res.">
        <title>The hologenome of Daphnia magna reveals possible DNA methylation and microbiome-mediated evolution of the host genome.</title>
        <authorList>
            <person name="Chaturvedi A."/>
            <person name="Li X."/>
            <person name="Dhandapani V."/>
            <person name="Marshall H."/>
            <person name="Kissane S."/>
            <person name="Cuenca-Cambronero M."/>
            <person name="Asole G."/>
            <person name="Calvet F."/>
            <person name="Ruiz-Romero M."/>
            <person name="Marangio P."/>
            <person name="Guigo R."/>
            <person name="Rago D."/>
            <person name="Mirbahai L."/>
            <person name="Eastwood N."/>
            <person name="Colbourne J.K."/>
            <person name="Zhou J."/>
            <person name="Mallon E."/>
            <person name="Orsini L."/>
        </authorList>
    </citation>
    <scope>NUCLEOTIDE SEQUENCE [LARGE SCALE GENOMIC DNA]</scope>
    <source>
        <strain evidence="1">LRV0_1</strain>
    </source>
</reference>
<evidence type="ECO:0000313" key="1">
    <source>
        <dbReference type="EMBL" id="KAK4005747.1"/>
    </source>
</evidence>
<evidence type="ECO:0008006" key="3">
    <source>
        <dbReference type="Google" id="ProtNLM"/>
    </source>
</evidence>
<dbReference type="Proteomes" id="UP001234178">
    <property type="component" value="Unassembled WGS sequence"/>
</dbReference>
<organism evidence="1 2">
    <name type="scientific">Daphnia magna</name>
    <dbReference type="NCBI Taxonomy" id="35525"/>
    <lineage>
        <taxon>Eukaryota</taxon>
        <taxon>Metazoa</taxon>
        <taxon>Ecdysozoa</taxon>
        <taxon>Arthropoda</taxon>
        <taxon>Crustacea</taxon>
        <taxon>Branchiopoda</taxon>
        <taxon>Diplostraca</taxon>
        <taxon>Cladocera</taxon>
        <taxon>Anomopoda</taxon>
        <taxon>Daphniidae</taxon>
        <taxon>Daphnia</taxon>
    </lineage>
</organism>
<proteinExistence type="predicted"/>
<name>A0ABQ9YYM0_9CRUS</name>
<protein>
    <recommendedName>
        <fullName evidence="3">Secreted protein</fullName>
    </recommendedName>
</protein>
<gene>
    <name evidence="1" type="ORF">OUZ56_010821</name>
</gene>
<keyword evidence="2" id="KW-1185">Reference proteome</keyword>
<evidence type="ECO:0000313" key="2">
    <source>
        <dbReference type="Proteomes" id="UP001234178"/>
    </source>
</evidence>
<sequence>MQFTFHIVRLVFFSIRPGWPERRGIYVHVSYHQSRHLGKFNTPYQCCHFAGFNLFCRFLRIWTSFLFYLAVLKKKAVQIR</sequence>